<dbReference type="GO" id="GO:0003887">
    <property type="term" value="F:DNA-directed DNA polymerase activity"/>
    <property type="evidence" value="ECO:0007669"/>
    <property type="project" value="InterPro"/>
</dbReference>
<sequence>MNSDQAQYLDALGITRYRQKPVQTQQAAQPSLRKARLLVVSQQAADELKGDPLFGKIIAAAKLSIDDVQIAQEPDSKVQAELVWFAGTKPVEVEVGKTVATGTLAELGANPEQKRTLWQALKGLG</sequence>
<gene>
    <name evidence="1" type="ORF">GCM10007895_33310</name>
</gene>
<dbReference type="Proteomes" id="UP001161422">
    <property type="component" value="Unassembled WGS sequence"/>
</dbReference>
<dbReference type="GO" id="GO:0008408">
    <property type="term" value="F:3'-5' exonuclease activity"/>
    <property type="evidence" value="ECO:0007669"/>
    <property type="project" value="InterPro"/>
</dbReference>
<dbReference type="AlphaFoldDB" id="A0AA37RZT1"/>
<dbReference type="SUPFAM" id="SSF102220">
    <property type="entry name" value="DNA polymerase III psi subunit"/>
    <property type="match status" value="1"/>
</dbReference>
<keyword evidence="2" id="KW-1185">Reference proteome</keyword>
<evidence type="ECO:0000313" key="1">
    <source>
        <dbReference type="EMBL" id="GLP98024.1"/>
    </source>
</evidence>
<name>A0AA37RZT1_9GAMM</name>
<comment type="caution">
    <text evidence="1">The sequence shown here is derived from an EMBL/GenBank/DDBJ whole genome shotgun (WGS) entry which is preliminary data.</text>
</comment>
<dbReference type="Gene3D" id="3.40.50.10220">
    <property type="entry name" value="DNA polymerase III, psi subunit"/>
    <property type="match status" value="1"/>
</dbReference>
<reference evidence="1" key="1">
    <citation type="journal article" date="2014" name="Int. J. Syst. Evol. Microbiol.">
        <title>Complete genome sequence of Corynebacterium casei LMG S-19264T (=DSM 44701T), isolated from a smear-ripened cheese.</title>
        <authorList>
            <consortium name="US DOE Joint Genome Institute (JGI-PGF)"/>
            <person name="Walter F."/>
            <person name="Albersmeier A."/>
            <person name="Kalinowski J."/>
            <person name="Ruckert C."/>
        </authorList>
    </citation>
    <scope>NUCLEOTIDE SEQUENCE</scope>
    <source>
        <strain evidence="1">NBRC 101628</strain>
    </source>
</reference>
<dbReference type="GO" id="GO:0006260">
    <property type="term" value="P:DNA replication"/>
    <property type="evidence" value="ECO:0007669"/>
    <property type="project" value="InterPro"/>
</dbReference>
<accession>A0AA37RZT1</accession>
<dbReference type="RefSeq" id="WP_169902790.1">
    <property type="nucleotide sequence ID" value="NZ_BSNC01000013.1"/>
</dbReference>
<organism evidence="1 2">
    <name type="scientific">Paraferrimonas sedimenticola</name>
    <dbReference type="NCBI Taxonomy" id="375674"/>
    <lineage>
        <taxon>Bacteria</taxon>
        <taxon>Pseudomonadati</taxon>
        <taxon>Pseudomonadota</taxon>
        <taxon>Gammaproteobacteria</taxon>
        <taxon>Alteromonadales</taxon>
        <taxon>Ferrimonadaceae</taxon>
        <taxon>Paraferrimonas</taxon>
    </lineage>
</organism>
<reference evidence="1" key="2">
    <citation type="submission" date="2023-01" db="EMBL/GenBank/DDBJ databases">
        <title>Draft genome sequence of Paraferrimonas sedimenticola strain NBRC 101628.</title>
        <authorList>
            <person name="Sun Q."/>
            <person name="Mori K."/>
        </authorList>
    </citation>
    <scope>NUCLEOTIDE SEQUENCE</scope>
    <source>
        <strain evidence="1">NBRC 101628</strain>
    </source>
</reference>
<evidence type="ECO:0000313" key="2">
    <source>
        <dbReference type="Proteomes" id="UP001161422"/>
    </source>
</evidence>
<dbReference type="EMBL" id="BSNC01000013">
    <property type="protein sequence ID" value="GLP98024.1"/>
    <property type="molecule type" value="Genomic_DNA"/>
</dbReference>
<protein>
    <submittedName>
        <fullName evidence="1">Uncharacterized protein</fullName>
    </submittedName>
</protein>
<dbReference type="Pfam" id="PF03603">
    <property type="entry name" value="DNA_III_psi"/>
    <property type="match status" value="1"/>
</dbReference>
<dbReference type="InterPro" id="IPR036654">
    <property type="entry name" value="DNA_pol_III_psi_sf"/>
</dbReference>
<dbReference type="InterPro" id="IPR004615">
    <property type="entry name" value="DNA_pol_III_psi"/>
</dbReference>
<proteinExistence type="predicted"/>